<comment type="subcellular location">
    <subcellularLocation>
        <location evidence="1">Membrane</location>
        <topology evidence="1">Single-pass membrane protein</topology>
    </subcellularLocation>
</comment>
<dbReference type="Gene3D" id="3.30.1150.10">
    <property type="match status" value="1"/>
</dbReference>
<dbReference type="AlphaFoldDB" id="A0A1R3TPH8"/>
<dbReference type="GO" id="GO:0016020">
    <property type="term" value="C:membrane"/>
    <property type="evidence" value="ECO:0007669"/>
    <property type="project" value="UniProtKB-SubCell"/>
</dbReference>
<feature type="domain" description="TonB C-terminal" evidence="6">
    <location>
        <begin position="224"/>
        <end position="309"/>
    </location>
</feature>
<dbReference type="PROSITE" id="PS52015">
    <property type="entry name" value="TONB_CTD"/>
    <property type="match status" value="1"/>
</dbReference>
<evidence type="ECO:0000256" key="3">
    <source>
        <dbReference type="ARBA" id="ARBA00022989"/>
    </source>
</evidence>
<dbReference type="NCBIfam" id="TIGR01352">
    <property type="entry name" value="tonB_Cterm"/>
    <property type="match status" value="1"/>
</dbReference>
<dbReference type="EMBL" id="FMUE01000004">
    <property type="protein sequence ID" value="SCX21827.1"/>
    <property type="molecule type" value="Genomic_DNA"/>
</dbReference>
<feature type="region of interest" description="Disordered" evidence="5">
    <location>
        <begin position="87"/>
        <end position="226"/>
    </location>
</feature>
<name>A0A1R3TPH8_9HYPH</name>
<evidence type="ECO:0000256" key="4">
    <source>
        <dbReference type="ARBA" id="ARBA00023136"/>
    </source>
</evidence>
<dbReference type="STRING" id="1907666.DSM25559_2143"/>
<dbReference type="RefSeq" id="WP_077119714.1">
    <property type="nucleotide sequence ID" value="NZ_FMUE01000004.1"/>
</dbReference>
<reference evidence="8" key="1">
    <citation type="submission" date="2016-10" db="EMBL/GenBank/DDBJ databases">
        <authorList>
            <person name="Wibberg D."/>
        </authorList>
    </citation>
    <scope>NUCLEOTIDE SEQUENCE [LARGE SCALE GENOMIC DNA]</scope>
</reference>
<feature type="compositionally biased region" description="Polar residues" evidence="5">
    <location>
        <begin position="204"/>
        <end position="226"/>
    </location>
</feature>
<dbReference type="GO" id="GO:0055085">
    <property type="term" value="P:transmembrane transport"/>
    <property type="evidence" value="ECO:0007669"/>
    <property type="project" value="InterPro"/>
</dbReference>
<gene>
    <name evidence="7" type="ORF">DSM25559_2143</name>
</gene>
<feature type="compositionally biased region" description="Basic and acidic residues" evidence="5">
    <location>
        <begin position="169"/>
        <end position="183"/>
    </location>
</feature>
<accession>A0A1R3TPH8</accession>
<evidence type="ECO:0000259" key="6">
    <source>
        <dbReference type="PROSITE" id="PS52015"/>
    </source>
</evidence>
<dbReference type="Proteomes" id="UP000187891">
    <property type="component" value="Unassembled WGS sequence"/>
</dbReference>
<sequence>MSDPSFPRTGRSRLGELALWTTAAVLTVGVHAGAAYYLMQEQPEPVADAGPPAAIMIELAALPEAVNTEETVEANDVEDVQEVKSVVPDKVEDVPPPVEPPQPQPEPVVEETPPEPEPTPEPPQEITEPLPEQLPEPVEEIDPVQEQQMAALENVEVPLPSFRPPLPPVEKKVEKKDEPEKKKVERKKTVAPAASAAKDTAKVETTQSDRTAASKNSSGLFSSSVSPAKWNARVRSAVSRRVSRAGSKGMSVTVAFNVDDGGSIGRVRVISSTGDASIDGKVVNSIEKASVAEPPPGAQTAFQVKIDIQ</sequence>
<feature type="compositionally biased region" description="Low complexity" evidence="5">
    <location>
        <begin position="124"/>
        <end position="136"/>
    </location>
</feature>
<dbReference type="Pfam" id="PF13103">
    <property type="entry name" value="TonB_2"/>
    <property type="match status" value="1"/>
</dbReference>
<evidence type="ECO:0000256" key="2">
    <source>
        <dbReference type="ARBA" id="ARBA00022692"/>
    </source>
</evidence>
<dbReference type="SUPFAM" id="SSF74653">
    <property type="entry name" value="TolA/TonB C-terminal domain"/>
    <property type="match status" value="1"/>
</dbReference>
<feature type="compositionally biased region" description="Pro residues" evidence="5">
    <location>
        <begin position="94"/>
        <end position="106"/>
    </location>
</feature>
<proteinExistence type="predicted"/>
<organism evidence="7 8">
    <name type="scientific">Agrobacterium rosae</name>
    <dbReference type="NCBI Taxonomy" id="1972867"/>
    <lineage>
        <taxon>Bacteria</taxon>
        <taxon>Pseudomonadati</taxon>
        <taxon>Pseudomonadota</taxon>
        <taxon>Alphaproteobacteria</taxon>
        <taxon>Hyphomicrobiales</taxon>
        <taxon>Rhizobiaceae</taxon>
        <taxon>Rhizobium/Agrobacterium group</taxon>
        <taxon>Agrobacterium</taxon>
    </lineage>
</organism>
<evidence type="ECO:0000256" key="5">
    <source>
        <dbReference type="SAM" id="MobiDB-lite"/>
    </source>
</evidence>
<evidence type="ECO:0000256" key="1">
    <source>
        <dbReference type="ARBA" id="ARBA00004167"/>
    </source>
</evidence>
<keyword evidence="2" id="KW-0812">Transmembrane</keyword>
<protein>
    <recommendedName>
        <fullName evidence="6">TonB C-terminal domain-containing protein</fullName>
    </recommendedName>
</protein>
<keyword evidence="4" id="KW-0472">Membrane</keyword>
<dbReference type="InterPro" id="IPR006260">
    <property type="entry name" value="TonB/TolA_C"/>
</dbReference>
<keyword evidence="3" id="KW-1133">Transmembrane helix</keyword>
<dbReference type="InterPro" id="IPR037682">
    <property type="entry name" value="TonB_C"/>
</dbReference>
<evidence type="ECO:0000313" key="7">
    <source>
        <dbReference type="EMBL" id="SCX21827.1"/>
    </source>
</evidence>
<evidence type="ECO:0000313" key="8">
    <source>
        <dbReference type="Proteomes" id="UP000187891"/>
    </source>
</evidence>